<organism evidence="1 2">
    <name type="scientific">Reticulibacter mediterranei</name>
    <dbReference type="NCBI Taxonomy" id="2778369"/>
    <lineage>
        <taxon>Bacteria</taxon>
        <taxon>Bacillati</taxon>
        <taxon>Chloroflexota</taxon>
        <taxon>Ktedonobacteria</taxon>
        <taxon>Ktedonobacterales</taxon>
        <taxon>Reticulibacteraceae</taxon>
        <taxon>Reticulibacter</taxon>
    </lineage>
</organism>
<protein>
    <submittedName>
        <fullName evidence="1">Uncharacterized protein</fullName>
    </submittedName>
</protein>
<accession>A0A8J3MYL5</accession>
<comment type="caution">
    <text evidence="1">The sequence shown here is derived from an EMBL/GenBank/DDBJ whole genome shotgun (WGS) entry which is preliminary data.</text>
</comment>
<proteinExistence type="predicted"/>
<reference evidence="1" key="1">
    <citation type="submission" date="2020-10" db="EMBL/GenBank/DDBJ databases">
        <title>Taxonomic study of unclassified bacteria belonging to the class Ktedonobacteria.</title>
        <authorList>
            <person name="Yabe S."/>
            <person name="Wang C.M."/>
            <person name="Zheng Y."/>
            <person name="Sakai Y."/>
            <person name="Cavaletti L."/>
            <person name="Monciardini P."/>
            <person name="Donadio S."/>
        </authorList>
    </citation>
    <scope>NUCLEOTIDE SEQUENCE</scope>
    <source>
        <strain evidence="1">ID150040</strain>
    </source>
</reference>
<keyword evidence="2" id="KW-1185">Reference proteome</keyword>
<dbReference type="Proteomes" id="UP000597444">
    <property type="component" value="Unassembled WGS sequence"/>
</dbReference>
<evidence type="ECO:0000313" key="2">
    <source>
        <dbReference type="Proteomes" id="UP000597444"/>
    </source>
</evidence>
<evidence type="ECO:0000313" key="1">
    <source>
        <dbReference type="EMBL" id="GHO92184.1"/>
    </source>
</evidence>
<name>A0A8J3MYL5_9CHLR</name>
<sequence>MWDYYRIIRPKMVDFYGNFDYDCYIETYVHIKVKAEPERNIWSRCSLTELKMRTVM</sequence>
<dbReference type="AlphaFoldDB" id="A0A8J3MYL5"/>
<gene>
    <name evidence="1" type="ORF">KSF_022320</name>
</gene>
<dbReference type="EMBL" id="BNJK01000001">
    <property type="protein sequence ID" value="GHO92184.1"/>
    <property type="molecule type" value="Genomic_DNA"/>
</dbReference>